<accession>A7EBF5</accession>
<proteinExistence type="predicted"/>
<dbReference type="RefSeq" id="XP_001596421.1">
    <property type="nucleotide sequence ID" value="XM_001596371.1"/>
</dbReference>
<dbReference type="Proteomes" id="UP000001312">
    <property type="component" value="Unassembled WGS sequence"/>
</dbReference>
<gene>
    <name evidence="1" type="ORF">SS1G_02641</name>
</gene>
<dbReference type="AlphaFoldDB" id="A7EBF5"/>
<keyword evidence="2" id="KW-1185">Reference proteome</keyword>
<dbReference type="InParanoid" id="A7EBF5"/>
<protein>
    <submittedName>
        <fullName evidence="1">Uncharacterized protein</fullName>
    </submittedName>
</protein>
<evidence type="ECO:0000313" key="1">
    <source>
        <dbReference type="EMBL" id="EDN99783.1"/>
    </source>
</evidence>
<evidence type="ECO:0000313" key="2">
    <source>
        <dbReference type="Proteomes" id="UP000001312"/>
    </source>
</evidence>
<sequence length="51" mass="5861">MSRRDINENNDSTIKQIVVETMMNRKKRIGAKKSGSDYTIAIWEVSVYGLL</sequence>
<dbReference type="GeneID" id="5492927"/>
<reference evidence="2" key="1">
    <citation type="journal article" date="2011" name="PLoS Genet.">
        <title>Genomic analysis of the necrotrophic fungal pathogens Sclerotinia sclerotiorum and Botrytis cinerea.</title>
        <authorList>
            <person name="Amselem J."/>
            <person name="Cuomo C.A."/>
            <person name="van Kan J.A."/>
            <person name="Viaud M."/>
            <person name="Benito E.P."/>
            <person name="Couloux A."/>
            <person name="Coutinho P.M."/>
            <person name="de Vries R.P."/>
            <person name="Dyer P.S."/>
            <person name="Fillinger S."/>
            <person name="Fournier E."/>
            <person name="Gout L."/>
            <person name="Hahn M."/>
            <person name="Kohn L."/>
            <person name="Lapalu N."/>
            <person name="Plummer K.M."/>
            <person name="Pradier J.M."/>
            <person name="Quevillon E."/>
            <person name="Sharon A."/>
            <person name="Simon A."/>
            <person name="ten Have A."/>
            <person name="Tudzynski B."/>
            <person name="Tudzynski P."/>
            <person name="Wincker P."/>
            <person name="Andrew M."/>
            <person name="Anthouard V."/>
            <person name="Beever R.E."/>
            <person name="Beffa R."/>
            <person name="Benoit I."/>
            <person name="Bouzid O."/>
            <person name="Brault B."/>
            <person name="Chen Z."/>
            <person name="Choquer M."/>
            <person name="Collemare J."/>
            <person name="Cotton P."/>
            <person name="Danchin E.G."/>
            <person name="Da Silva C."/>
            <person name="Gautier A."/>
            <person name="Giraud C."/>
            <person name="Giraud T."/>
            <person name="Gonzalez C."/>
            <person name="Grossetete S."/>
            <person name="Guldener U."/>
            <person name="Henrissat B."/>
            <person name="Howlett B.J."/>
            <person name="Kodira C."/>
            <person name="Kretschmer M."/>
            <person name="Lappartient A."/>
            <person name="Leroch M."/>
            <person name="Levis C."/>
            <person name="Mauceli E."/>
            <person name="Neuveglise C."/>
            <person name="Oeser B."/>
            <person name="Pearson M."/>
            <person name="Poulain J."/>
            <person name="Poussereau N."/>
            <person name="Quesneville H."/>
            <person name="Rascle C."/>
            <person name="Schumacher J."/>
            <person name="Segurens B."/>
            <person name="Sexton A."/>
            <person name="Silva E."/>
            <person name="Sirven C."/>
            <person name="Soanes D.M."/>
            <person name="Talbot N.J."/>
            <person name="Templeton M."/>
            <person name="Yandava C."/>
            <person name="Yarden O."/>
            <person name="Zeng Q."/>
            <person name="Rollins J.A."/>
            <person name="Lebrun M.H."/>
            <person name="Dickman M."/>
        </authorList>
    </citation>
    <scope>NUCLEOTIDE SEQUENCE [LARGE SCALE GENOMIC DNA]</scope>
    <source>
        <strain evidence="2">ATCC 18683 / 1980 / Ss-1</strain>
    </source>
</reference>
<name>A7EBF5_SCLS1</name>
<dbReference type="KEGG" id="ssl:SS1G_02641"/>
<dbReference type="EMBL" id="CH476623">
    <property type="protein sequence ID" value="EDN99783.1"/>
    <property type="molecule type" value="Genomic_DNA"/>
</dbReference>
<dbReference type="HOGENOM" id="CLU_3107802_0_0_1"/>
<organism evidence="1 2">
    <name type="scientific">Sclerotinia sclerotiorum (strain ATCC 18683 / 1980 / Ss-1)</name>
    <name type="common">White mold</name>
    <name type="synonym">Whetzelinia sclerotiorum</name>
    <dbReference type="NCBI Taxonomy" id="665079"/>
    <lineage>
        <taxon>Eukaryota</taxon>
        <taxon>Fungi</taxon>
        <taxon>Dikarya</taxon>
        <taxon>Ascomycota</taxon>
        <taxon>Pezizomycotina</taxon>
        <taxon>Leotiomycetes</taxon>
        <taxon>Helotiales</taxon>
        <taxon>Sclerotiniaceae</taxon>
        <taxon>Sclerotinia</taxon>
    </lineage>
</organism>